<evidence type="ECO:0000313" key="6">
    <source>
        <dbReference type="EMBL" id="PNV68490.1"/>
    </source>
</evidence>
<evidence type="ECO:0000313" key="7">
    <source>
        <dbReference type="Proteomes" id="UP000236197"/>
    </source>
</evidence>
<proteinExistence type="predicted"/>
<dbReference type="OrthoDB" id="3186578at2"/>
<dbReference type="InterPro" id="IPR003339">
    <property type="entry name" value="ABC/ECF_trnsptr_transmembrane"/>
</dbReference>
<dbReference type="GO" id="GO:0005886">
    <property type="term" value="C:plasma membrane"/>
    <property type="evidence" value="ECO:0007669"/>
    <property type="project" value="UniProtKB-ARBA"/>
</dbReference>
<comment type="subcellular location">
    <subcellularLocation>
        <location evidence="1">Membrane</location>
        <topology evidence="1">Multi-pass membrane protein</topology>
    </subcellularLocation>
</comment>
<feature type="transmembrane region" description="Helical" evidence="5">
    <location>
        <begin position="64"/>
        <end position="86"/>
    </location>
</feature>
<evidence type="ECO:0000256" key="4">
    <source>
        <dbReference type="ARBA" id="ARBA00023136"/>
    </source>
</evidence>
<protein>
    <submittedName>
        <fullName evidence="6">Energy-coupling factor transporter transmembrane protein EcfT</fullName>
    </submittedName>
</protein>
<keyword evidence="4 5" id="KW-0472">Membrane</keyword>
<evidence type="ECO:0000256" key="5">
    <source>
        <dbReference type="SAM" id="Phobius"/>
    </source>
</evidence>
<dbReference type="EMBL" id="PPEK01000001">
    <property type="protein sequence ID" value="PNV68490.1"/>
    <property type="molecule type" value="Genomic_DNA"/>
</dbReference>
<dbReference type="CDD" id="cd16914">
    <property type="entry name" value="EcfT"/>
    <property type="match status" value="1"/>
</dbReference>
<dbReference type="AlphaFoldDB" id="A0A2K2UEA9"/>
<feature type="transmembrane region" description="Helical" evidence="5">
    <location>
        <begin position="35"/>
        <end position="57"/>
    </location>
</feature>
<dbReference type="Proteomes" id="UP000236197">
    <property type="component" value="Unassembled WGS sequence"/>
</dbReference>
<organism evidence="6 7">
    <name type="scientific">Enteroscipio rubneri</name>
    <dbReference type="NCBI Taxonomy" id="2070686"/>
    <lineage>
        <taxon>Bacteria</taxon>
        <taxon>Bacillati</taxon>
        <taxon>Actinomycetota</taxon>
        <taxon>Coriobacteriia</taxon>
        <taxon>Eggerthellales</taxon>
        <taxon>Eggerthellaceae</taxon>
        <taxon>Enteroscipio</taxon>
    </lineage>
</organism>
<feature type="transmembrane region" description="Helical" evidence="5">
    <location>
        <begin position="126"/>
        <end position="147"/>
    </location>
</feature>
<dbReference type="Pfam" id="PF02361">
    <property type="entry name" value="CbiQ"/>
    <property type="match status" value="1"/>
</dbReference>
<dbReference type="PANTHER" id="PTHR33514:SF13">
    <property type="entry name" value="PROTEIN ABCI12, CHLOROPLASTIC"/>
    <property type="match status" value="1"/>
</dbReference>
<reference evidence="7" key="1">
    <citation type="submission" date="2018-01" db="EMBL/GenBank/DDBJ databases">
        <title>Rubneribacter badeniensis gen. nov., sp. nov., and Colonibacter rubneri, gen. nov., sp. nov., WGS of new members of the Eggerthellaceae.</title>
        <authorList>
            <person name="Danylec N."/>
            <person name="Stoll D.A."/>
            <person name="Doetsch A."/>
            <person name="Kulling S.E."/>
            <person name="Huch M."/>
        </authorList>
    </citation>
    <scope>NUCLEOTIDE SEQUENCE [LARGE SCALE GENOMIC DNA]</scope>
    <source>
        <strain evidence="7">ResAG-96</strain>
    </source>
</reference>
<gene>
    <name evidence="6" type="ORF">C2L71_00420</name>
</gene>
<sequence length="285" mass="30402">MRINVSSYISGSSPVHVCDARVKIVLLAAYSITLFFVRTWTGLAACALLFFVVAAVSRIPLRRYFALLVPVYVIVGFTILFNGFAFDVSQATASGAPAGLGNVSAGVLSDLPPIALVGSFGFVPAGFARGCFFALRIVLLVVASLVVTYTTTSTELTAALGDFLRPLRRLRLPVDDIATVFSLALRFIPVTAEEFGRVHDAQQARGAAFDDGPLWERLRAWQTVLIPLFVGLFRRADALATAMDARCYGAPEVARTSLADRRFAPRSVAVLAGGLAVCAALAALL</sequence>
<comment type="caution">
    <text evidence="6">The sequence shown here is derived from an EMBL/GenBank/DDBJ whole genome shotgun (WGS) entry which is preliminary data.</text>
</comment>
<dbReference type="PANTHER" id="PTHR33514">
    <property type="entry name" value="PROTEIN ABCI12, CHLOROPLASTIC"/>
    <property type="match status" value="1"/>
</dbReference>
<dbReference type="RefSeq" id="WP_103263816.1">
    <property type="nucleotide sequence ID" value="NZ_CABMLE010000001.1"/>
</dbReference>
<evidence type="ECO:0000256" key="1">
    <source>
        <dbReference type="ARBA" id="ARBA00004141"/>
    </source>
</evidence>
<accession>A0A2K2UEA9</accession>
<evidence type="ECO:0000256" key="3">
    <source>
        <dbReference type="ARBA" id="ARBA00022989"/>
    </source>
</evidence>
<evidence type="ECO:0000256" key="2">
    <source>
        <dbReference type="ARBA" id="ARBA00022692"/>
    </source>
</evidence>
<keyword evidence="7" id="KW-1185">Reference proteome</keyword>
<feature type="transmembrane region" description="Helical" evidence="5">
    <location>
        <begin position="263"/>
        <end position="284"/>
    </location>
</feature>
<name>A0A2K2UEA9_9ACTN</name>
<keyword evidence="3 5" id="KW-1133">Transmembrane helix</keyword>
<keyword evidence="2 5" id="KW-0812">Transmembrane</keyword>